<organism evidence="3 4">
    <name type="scientific">Scleroderma citrinum Foug A</name>
    <dbReference type="NCBI Taxonomy" id="1036808"/>
    <lineage>
        <taxon>Eukaryota</taxon>
        <taxon>Fungi</taxon>
        <taxon>Dikarya</taxon>
        <taxon>Basidiomycota</taxon>
        <taxon>Agaricomycotina</taxon>
        <taxon>Agaricomycetes</taxon>
        <taxon>Agaricomycetidae</taxon>
        <taxon>Boletales</taxon>
        <taxon>Sclerodermatineae</taxon>
        <taxon>Sclerodermataceae</taxon>
        <taxon>Scleroderma</taxon>
    </lineage>
</organism>
<reference evidence="4" key="2">
    <citation type="submission" date="2015-01" db="EMBL/GenBank/DDBJ databases">
        <title>Evolutionary Origins and Diversification of the Mycorrhizal Mutualists.</title>
        <authorList>
            <consortium name="DOE Joint Genome Institute"/>
            <consortium name="Mycorrhizal Genomics Consortium"/>
            <person name="Kohler A."/>
            <person name="Kuo A."/>
            <person name="Nagy L.G."/>
            <person name="Floudas D."/>
            <person name="Copeland A."/>
            <person name="Barry K.W."/>
            <person name="Cichocki N."/>
            <person name="Veneault-Fourrey C."/>
            <person name="LaButti K."/>
            <person name="Lindquist E.A."/>
            <person name="Lipzen A."/>
            <person name="Lundell T."/>
            <person name="Morin E."/>
            <person name="Murat C."/>
            <person name="Riley R."/>
            <person name="Ohm R."/>
            <person name="Sun H."/>
            <person name="Tunlid A."/>
            <person name="Henrissat B."/>
            <person name="Grigoriev I.V."/>
            <person name="Hibbett D.S."/>
            <person name="Martin F."/>
        </authorList>
    </citation>
    <scope>NUCLEOTIDE SEQUENCE [LARGE SCALE GENOMIC DNA]</scope>
    <source>
        <strain evidence="4">Foug A</strain>
    </source>
</reference>
<dbReference type="InterPro" id="IPR028036">
    <property type="entry name" value="DMAC1-like_dom"/>
</dbReference>
<dbReference type="AlphaFoldDB" id="A0A0C2YZH0"/>
<dbReference type="HOGENOM" id="CLU_186274_0_0_1"/>
<feature type="region of interest" description="Disordered" evidence="1">
    <location>
        <begin position="1"/>
        <end position="25"/>
    </location>
</feature>
<name>A0A0C2YZH0_9AGAM</name>
<dbReference type="Pfam" id="PF15055">
    <property type="entry name" value="DMAC1_Dmo2"/>
    <property type="match status" value="1"/>
</dbReference>
<feature type="compositionally biased region" description="Low complexity" evidence="1">
    <location>
        <begin position="9"/>
        <end position="25"/>
    </location>
</feature>
<proteinExistence type="predicted"/>
<dbReference type="InParanoid" id="A0A0C2YZH0"/>
<keyword evidence="4" id="KW-1185">Reference proteome</keyword>
<feature type="domain" description="Distal membrane-arm assembly complex protein 1-like" evidence="2">
    <location>
        <begin position="31"/>
        <end position="72"/>
    </location>
</feature>
<accession>A0A0C2YZH0</accession>
<evidence type="ECO:0000313" key="3">
    <source>
        <dbReference type="EMBL" id="KIM54973.1"/>
    </source>
</evidence>
<protein>
    <recommendedName>
        <fullName evidence="2">Distal membrane-arm assembly complex protein 1-like domain-containing protein</fullName>
    </recommendedName>
</protein>
<evidence type="ECO:0000256" key="1">
    <source>
        <dbReference type="SAM" id="MobiDB-lite"/>
    </source>
</evidence>
<evidence type="ECO:0000313" key="4">
    <source>
        <dbReference type="Proteomes" id="UP000053989"/>
    </source>
</evidence>
<sequence length="85" mass="8767">MRTEYDTIAHSPSASPVASSPTLQQSSSQQDCLTCRIVGSGAFAATGLYALHASRASAPGSIIGKRIVGGVGICFLIGGIMRWNI</sequence>
<gene>
    <name evidence="3" type="ORF">SCLCIDRAFT_330811</name>
</gene>
<evidence type="ECO:0000259" key="2">
    <source>
        <dbReference type="Pfam" id="PF15055"/>
    </source>
</evidence>
<dbReference type="EMBL" id="KN822143">
    <property type="protein sequence ID" value="KIM54973.1"/>
    <property type="molecule type" value="Genomic_DNA"/>
</dbReference>
<reference evidence="3 4" key="1">
    <citation type="submission" date="2014-04" db="EMBL/GenBank/DDBJ databases">
        <authorList>
            <consortium name="DOE Joint Genome Institute"/>
            <person name="Kuo A."/>
            <person name="Kohler A."/>
            <person name="Nagy L.G."/>
            <person name="Floudas D."/>
            <person name="Copeland A."/>
            <person name="Barry K.W."/>
            <person name="Cichocki N."/>
            <person name="Veneault-Fourrey C."/>
            <person name="LaButti K."/>
            <person name="Lindquist E.A."/>
            <person name="Lipzen A."/>
            <person name="Lundell T."/>
            <person name="Morin E."/>
            <person name="Murat C."/>
            <person name="Sun H."/>
            <person name="Tunlid A."/>
            <person name="Henrissat B."/>
            <person name="Grigoriev I.V."/>
            <person name="Hibbett D.S."/>
            <person name="Martin F."/>
            <person name="Nordberg H.P."/>
            <person name="Cantor M.N."/>
            <person name="Hua S.X."/>
        </authorList>
    </citation>
    <scope>NUCLEOTIDE SEQUENCE [LARGE SCALE GENOMIC DNA]</scope>
    <source>
        <strain evidence="3 4">Foug A</strain>
    </source>
</reference>
<dbReference type="Proteomes" id="UP000053989">
    <property type="component" value="Unassembled WGS sequence"/>
</dbReference>